<dbReference type="EMBL" id="VLNT01000024">
    <property type="protein sequence ID" value="TSD55278.1"/>
    <property type="molecule type" value="Genomic_DNA"/>
</dbReference>
<dbReference type="InterPro" id="IPR016169">
    <property type="entry name" value="FAD-bd_PCMH_sub2"/>
</dbReference>
<dbReference type="Gene3D" id="3.30.43.10">
    <property type="entry name" value="Uridine Diphospho-n-acetylenolpyruvylglucosamine Reductase, domain 2"/>
    <property type="match status" value="1"/>
</dbReference>
<evidence type="ECO:0000259" key="4">
    <source>
        <dbReference type="PROSITE" id="PS51387"/>
    </source>
</evidence>
<dbReference type="AlphaFoldDB" id="A0A554RMD1"/>
<accession>A0A554RMD1</accession>
<evidence type="ECO:0000256" key="2">
    <source>
        <dbReference type="ARBA" id="ARBA00022827"/>
    </source>
</evidence>
<comment type="caution">
    <text evidence="5">The sequence shown here is derived from an EMBL/GenBank/DDBJ whole genome shotgun (WGS) entry which is preliminary data.</text>
</comment>
<dbReference type="GO" id="GO:0071949">
    <property type="term" value="F:FAD binding"/>
    <property type="evidence" value="ECO:0007669"/>
    <property type="project" value="InterPro"/>
</dbReference>
<dbReference type="Gene3D" id="3.30.390.50">
    <property type="entry name" value="CO dehydrogenase flavoprotein, C-terminal domain"/>
    <property type="match status" value="1"/>
</dbReference>
<dbReference type="Pfam" id="PF00941">
    <property type="entry name" value="FAD_binding_5"/>
    <property type="match status" value="1"/>
</dbReference>
<dbReference type="SMART" id="SM01092">
    <property type="entry name" value="CO_deh_flav_C"/>
    <property type="match status" value="1"/>
</dbReference>
<dbReference type="InterPro" id="IPR002346">
    <property type="entry name" value="Mopterin_DH_FAD-bd"/>
</dbReference>
<dbReference type="PANTHER" id="PTHR42659:SF2">
    <property type="entry name" value="XANTHINE DEHYDROGENASE SUBUNIT C-RELATED"/>
    <property type="match status" value="1"/>
</dbReference>
<organism evidence="5 6">
    <name type="scientific">Aeromicrobium piscarium</name>
    <dbReference type="NCBI Taxonomy" id="2590901"/>
    <lineage>
        <taxon>Bacteria</taxon>
        <taxon>Bacillati</taxon>
        <taxon>Actinomycetota</taxon>
        <taxon>Actinomycetes</taxon>
        <taxon>Propionibacteriales</taxon>
        <taxon>Nocardioidaceae</taxon>
        <taxon>Aeromicrobium</taxon>
    </lineage>
</organism>
<dbReference type="InterPro" id="IPR036318">
    <property type="entry name" value="FAD-bd_PCMH-like_sf"/>
</dbReference>
<proteinExistence type="predicted"/>
<evidence type="ECO:0000313" key="5">
    <source>
        <dbReference type="EMBL" id="TSD55278.1"/>
    </source>
</evidence>
<dbReference type="PANTHER" id="PTHR42659">
    <property type="entry name" value="XANTHINE DEHYDROGENASE SUBUNIT C-RELATED"/>
    <property type="match status" value="1"/>
</dbReference>
<dbReference type="InterPro" id="IPR005107">
    <property type="entry name" value="CO_DH_flav_C"/>
</dbReference>
<keyword evidence="3" id="KW-0560">Oxidoreductase</keyword>
<protein>
    <submittedName>
        <fullName evidence="5">Xanthine dehydrogenase family protein subunit M</fullName>
    </submittedName>
</protein>
<reference evidence="5 6" key="1">
    <citation type="submission" date="2019-07" db="EMBL/GenBank/DDBJ databases">
        <authorList>
            <person name="Zhao L.H."/>
        </authorList>
    </citation>
    <scope>NUCLEOTIDE SEQUENCE [LARGE SCALE GENOMIC DNA]</scope>
    <source>
        <strain evidence="5 6">Co35</strain>
    </source>
</reference>
<dbReference type="InterPro" id="IPR016166">
    <property type="entry name" value="FAD-bd_PCMH"/>
</dbReference>
<dbReference type="PROSITE" id="PS51387">
    <property type="entry name" value="FAD_PCMH"/>
    <property type="match status" value="1"/>
</dbReference>
<gene>
    <name evidence="5" type="ORF">FNM00_17090</name>
</gene>
<keyword evidence="2" id="KW-0274">FAD</keyword>
<sequence>MKPVDFTLHQPTSLEEALALLADHADTAKVLAGGQSLVPLLNFRLARPEHLIDLGRIRALKAIRRDEHRLSIGAMATHTSAGRSNAVLGSAPLIHRAVPHIAHQAIRTRGTIGGSVAHADPAAELPAVMLALDATIVAVSHSGTREIAAKDFFVGNLITTLQEDELLSEIRIVPSTGRTGAAFLEVGRRRGDFALVGAGTQLRLADDGVVKDIKICLTGVSGRPHRAEEAEAALQGKPVTQELLDTAAESVRDSVDPSDDLHATADYRRDVAGTLVARAIRAASDDAHRVTKGECT</sequence>
<dbReference type="GO" id="GO:0016491">
    <property type="term" value="F:oxidoreductase activity"/>
    <property type="evidence" value="ECO:0007669"/>
    <property type="project" value="UniProtKB-KW"/>
</dbReference>
<evidence type="ECO:0000313" key="6">
    <source>
        <dbReference type="Proteomes" id="UP000316988"/>
    </source>
</evidence>
<evidence type="ECO:0000256" key="1">
    <source>
        <dbReference type="ARBA" id="ARBA00022630"/>
    </source>
</evidence>
<feature type="domain" description="FAD-binding PCMH-type" evidence="4">
    <location>
        <begin position="1"/>
        <end position="177"/>
    </location>
</feature>
<dbReference type="SUPFAM" id="SSF55447">
    <property type="entry name" value="CO dehydrogenase flavoprotein C-terminal domain-like"/>
    <property type="match status" value="1"/>
</dbReference>
<dbReference type="SUPFAM" id="SSF56176">
    <property type="entry name" value="FAD-binding/transporter-associated domain-like"/>
    <property type="match status" value="1"/>
</dbReference>
<dbReference type="Gene3D" id="3.30.465.10">
    <property type="match status" value="1"/>
</dbReference>
<dbReference type="InterPro" id="IPR036683">
    <property type="entry name" value="CO_DH_flav_C_dom_sf"/>
</dbReference>
<keyword evidence="6" id="KW-1185">Reference proteome</keyword>
<dbReference type="RefSeq" id="WP_143914751.1">
    <property type="nucleotide sequence ID" value="NZ_VLNT01000024.1"/>
</dbReference>
<name>A0A554RMD1_9ACTN</name>
<dbReference type="Proteomes" id="UP000316988">
    <property type="component" value="Unassembled WGS sequence"/>
</dbReference>
<dbReference type="OrthoDB" id="9793944at2"/>
<dbReference type="InterPro" id="IPR051312">
    <property type="entry name" value="Diverse_Substr_Oxidored"/>
</dbReference>
<evidence type="ECO:0000256" key="3">
    <source>
        <dbReference type="ARBA" id="ARBA00023002"/>
    </source>
</evidence>
<dbReference type="Pfam" id="PF03450">
    <property type="entry name" value="CO_deh_flav_C"/>
    <property type="match status" value="1"/>
</dbReference>
<keyword evidence="1" id="KW-0285">Flavoprotein</keyword>
<dbReference type="InterPro" id="IPR016167">
    <property type="entry name" value="FAD-bd_PCMH_sub1"/>
</dbReference>